<dbReference type="InterPro" id="IPR052740">
    <property type="entry name" value="CE4"/>
</dbReference>
<dbReference type="AlphaFoldDB" id="A0A8S4R4A6"/>
<evidence type="ECO:0000313" key="3">
    <source>
        <dbReference type="Proteomes" id="UP000838756"/>
    </source>
</evidence>
<accession>A0A8S4R4A6</accession>
<keyword evidence="3" id="KW-1185">Reference proteome</keyword>
<dbReference type="PANTHER" id="PTHR45985:SF3">
    <property type="entry name" value="CHITIN DEACETYLASE-LIKE 4"/>
    <property type="match status" value="1"/>
</dbReference>
<dbReference type="PANTHER" id="PTHR45985">
    <property type="match status" value="1"/>
</dbReference>
<comment type="caution">
    <text evidence="2">The sequence shown here is derived from an EMBL/GenBank/DDBJ whole genome shotgun (WGS) entry which is preliminary data.</text>
</comment>
<organism evidence="2 3">
    <name type="scientific">Pararge aegeria aegeria</name>
    <dbReference type="NCBI Taxonomy" id="348720"/>
    <lineage>
        <taxon>Eukaryota</taxon>
        <taxon>Metazoa</taxon>
        <taxon>Ecdysozoa</taxon>
        <taxon>Arthropoda</taxon>
        <taxon>Hexapoda</taxon>
        <taxon>Insecta</taxon>
        <taxon>Pterygota</taxon>
        <taxon>Neoptera</taxon>
        <taxon>Endopterygota</taxon>
        <taxon>Lepidoptera</taxon>
        <taxon>Glossata</taxon>
        <taxon>Ditrysia</taxon>
        <taxon>Papilionoidea</taxon>
        <taxon>Nymphalidae</taxon>
        <taxon>Satyrinae</taxon>
        <taxon>Satyrini</taxon>
        <taxon>Parargina</taxon>
        <taxon>Pararge</taxon>
    </lineage>
</organism>
<dbReference type="Proteomes" id="UP000838756">
    <property type="component" value="Unassembled WGS sequence"/>
</dbReference>
<sequence>MKAVTAHTWTNAYCTITTPMRDDVWFVTVTQALTWMTDPRPAKNLKTYEAWRCDKKDFPPKPCNLSNKCALSFKLPDSNFTDTRYMETCSECPNQYPWLGDSGGTGIPGKDNYIPDNLRK</sequence>
<dbReference type="EMBL" id="CAKXAJ010024830">
    <property type="protein sequence ID" value="CAH2231065.1"/>
    <property type="molecule type" value="Genomic_DNA"/>
</dbReference>
<reference evidence="2" key="1">
    <citation type="submission" date="2022-03" db="EMBL/GenBank/DDBJ databases">
        <authorList>
            <person name="Lindestad O."/>
        </authorList>
    </citation>
    <scope>NUCLEOTIDE SEQUENCE</scope>
</reference>
<evidence type="ECO:0000313" key="2">
    <source>
        <dbReference type="EMBL" id="CAH2231065.1"/>
    </source>
</evidence>
<protein>
    <submittedName>
        <fullName evidence="2">Jg3486 protein</fullName>
    </submittedName>
</protein>
<evidence type="ECO:0000256" key="1">
    <source>
        <dbReference type="SAM" id="MobiDB-lite"/>
    </source>
</evidence>
<dbReference type="OrthoDB" id="504708at2759"/>
<gene>
    <name evidence="2" type="primary">jg3486</name>
    <name evidence="2" type="ORF">PAEG_LOCUS9989</name>
</gene>
<feature type="region of interest" description="Disordered" evidence="1">
    <location>
        <begin position="100"/>
        <end position="120"/>
    </location>
</feature>
<proteinExistence type="predicted"/>
<name>A0A8S4R4A6_9NEOP</name>